<proteinExistence type="predicted"/>
<dbReference type="EMBL" id="CP002158">
    <property type="protein sequence ID" value="ADL25425.1"/>
    <property type="molecule type" value="Genomic_DNA"/>
</dbReference>
<feature type="transmembrane region" description="Helical" evidence="2">
    <location>
        <begin position="58"/>
        <end position="79"/>
    </location>
</feature>
<sequence length="151" mass="15990">MIFATLSQIWNAIIGVLVRLLYIRNMSLLRVVICMLLALSLVGCAVSRNPNPMIRYAANTGVTLAGPGFAAMCVAGSLSEEGSSSKDVEQLGLFGLAAAAGGFAVGAILGGTVGFFKWMFNGFQDDNMARSEPLPEDILPPTRDDEYGGRL</sequence>
<feature type="transmembrane region" description="Helical" evidence="2">
    <location>
        <begin position="91"/>
        <end position="120"/>
    </location>
</feature>
<keyword evidence="2" id="KW-0472">Membrane</keyword>
<organism evidence="3 4">
    <name type="scientific">Fibrobacter succinogenes (strain ATCC 19169 / S85)</name>
    <dbReference type="NCBI Taxonomy" id="59374"/>
    <lineage>
        <taxon>Bacteria</taxon>
        <taxon>Pseudomonadati</taxon>
        <taxon>Fibrobacterota</taxon>
        <taxon>Fibrobacteria</taxon>
        <taxon>Fibrobacterales</taxon>
        <taxon>Fibrobacteraceae</taxon>
        <taxon>Fibrobacter</taxon>
    </lineage>
</organism>
<dbReference type="Proteomes" id="UP000000517">
    <property type="component" value="Chromosome"/>
</dbReference>
<evidence type="ECO:0000313" key="3">
    <source>
        <dbReference type="EMBL" id="ADL25425.1"/>
    </source>
</evidence>
<gene>
    <name evidence="3" type="ordered locus">FSU_1778</name>
</gene>
<keyword evidence="2" id="KW-1133">Transmembrane helix</keyword>
<evidence type="ECO:0000256" key="1">
    <source>
        <dbReference type="SAM" id="MobiDB-lite"/>
    </source>
</evidence>
<reference evidence="4" key="1">
    <citation type="submission" date="2010-08" db="EMBL/GenBank/DDBJ databases">
        <title>Complete sequence of Fibrobacter succinogenes subsp. succinogenes S85.</title>
        <authorList>
            <person name="Durkin A.S."/>
            <person name="Nelson K.E."/>
            <person name="Morrison M."/>
            <person name="Forsberg C.W."/>
            <person name="Wilson D.B."/>
            <person name="Russell J.B."/>
            <person name="Cann I.K.O."/>
            <person name="Mackie R.I."/>
            <person name="White B.A."/>
        </authorList>
    </citation>
    <scope>NUCLEOTIDE SEQUENCE [LARGE SCALE GENOMIC DNA]</scope>
    <source>
        <strain evidence="4">ATCC 19169 / S85</strain>
    </source>
</reference>
<feature type="region of interest" description="Disordered" evidence="1">
    <location>
        <begin position="131"/>
        <end position="151"/>
    </location>
</feature>
<evidence type="ECO:0000256" key="2">
    <source>
        <dbReference type="SAM" id="Phobius"/>
    </source>
</evidence>
<dbReference type="HOGENOM" id="CLU_1728670_0_0_0"/>
<dbReference type="KEGG" id="fsc:FSU_1778"/>
<evidence type="ECO:0000313" key="4">
    <source>
        <dbReference type="Proteomes" id="UP000000517"/>
    </source>
</evidence>
<dbReference type="AlphaFoldDB" id="D9SB37"/>
<feature type="transmembrane region" description="Helical" evidence="2">
    <location>
        <begin position="27"/>
        <end position="46"/>
    </location>
</feature>
<protein>
    <submittedName>
        <fullName evidence="3">Uncharacterized protein</fullName>
    </submittedName>
</protein>
<keyword evidence="2" id="KW-0812">Transmembrane</keyword>
<feature type="compositionally biased region" description="Basic and acidic residues" evidence="1">
    <location>
        <begin position="142"/>
        <end position="151"/>
    </location>
</feature>
<accession>D9SB37</accession>
<name>D9SB37_FIBSS</name>